<name>A0A2P2PVY6_RHIMU</name>
<protein>
    <submittedName>
        <fullName evidence="2">Uncharacterized protein</fullName>
    </submittedName>
</protein>
<keyword evidence="1" id="KW-0812">Transmembrane</keyword>
<reference evidence="2" key="1">
    <citation type="submission" date="2018-02" db="EMBL/GenBank/DDBJ databases">
        <title>Rhizophora mucronata_Transcriptome.</title>
        <authorList>
            <person name="Meera S.P."/>
            <person name="Sreeshan A."/>
            <person name="Augustine A."/>
        </authorList>
    </citation>
    <scope>NUCLEOTIDE SEQUENCE</scope>
    <source>
        <tissue evidence="2">Leaf</tissue>
    </source>
</reference>
<dbReference type="EMBL" id="GGEC01078423">
    <property type="protein sequence ID" value="MBX58907.1"/>
    <property type="molecule type" value="Transcribed_RNA"/>
</dbReference>
<dbReference type="AlphaFoldDB" id="A0A2P2PVY6"/>
<proteinExistence type="predicted"/>
<sequence>MHILCNLFSCCLCSNIVFVLSLVMSLDFVLLAAIELR</sequence>
<organism evidence="2">
    <name type="scientific">Rhizophora mucronata</name>
    <name type="common">Asiatic mangrove</name>
    <dbReference type="NCBI Taxonomy" id="61149"/>
    <lineage>
        <taxon>Eukaryota</taxon>
        <taxon>Viridiplantae</taxon>
        <taxon>Streptophyta</taxon>
        <taxon>Embryophyta</taxon>
        <taxon>Tracheophyta</taxon>
        <taxon>Spermatophyta</taxon>
        <taxon>Magnoliopsida</taxon>
        <taxon>eudicotyledons</taxon>
        <taxon>Gunneridae</taxon>
        <taxon>Pentapetalae</taxon>
        <taxon>rosids</taxon>
        <taxon>fabids</taxon>
        <taxon>Malpighiales</taxon>
        <taxon>Rhizophoraceae</taxon>
        <taxon>Rhizophora</taxon>
    </lineage>
</organism>
<evidence type="ECO:0000313" key="2">
    <source>
        <dbReference type="EMBL" id="MBX58907.1"/>
    </source>
</evidence>
<feature type="transmembrane region" description="Helical" evidence="1">
    <location>
        <begin position="6"/>
        <end position="34"/>
    </location>
</feature>
<evidence type="ECO:0000256" key="1">
    <source>
        <dbReference type="SAM" id="Phobius"/>
    </source>
</evidence>
<keyword evidence="1" id="KW-1133">Transmembrane helix</keyword>
<keyword evidence="1" id="KW-0472">Membrane</keyword>
<accession>A0A2P2PVY6</accession>